<reference evidence="3 4" key="1">
    <citation type="submission" date="2023-08" db="EMBL/GenBank/DDBJ databases">
        <title>New molecular markers tilS and rpoB for phylogenetic and monitoring studies of the genus Thiothrix biodiversity.</title>
        <authorList>
            <person name="Ravin N.V."/>
            <person name="Smolyakov D."/>
            <person name="Markov N.D."/>
            <person name="Beletsky A.V."/>
            <person name="Mardanov A.V."/>
            <person name="Rudenko T.S."/>
            <person name="Grabovich M.Y."/>
        </authorList>
    </citation>
    <scope>NUCLEOTIDE SEQUENCE</scope>
    <source>
        <strain evidence="3">DNT52</strain>
        <strain evidence="2 4">H33</strain>
    </source>
</reference>
<proteinExistence type="predicted"/>
<evidence type="ECO:0000313" key="3">
    <source>
        <dbReference type="EMBL" id="WML87819.1"/>
    </source>
</evidence>
<gene>
    <name evidence="2" type="ORF">RCC75_07115</name>
    <name evidence="3" type="ORF">RCG00_05490</name>
</gene>
<sequence length="131" mass="14773">MQKRAFFLKRLNDHVQYLNKMKGRLAGANTFEPTTCRICTLGQWLHGEGTKEAGEYGDTMLTLFRALFEPHERFHQASAEALHCQQTGDELGMHRALTEMHTLSSQLVGILLKMDAVPAPDVSNRHLSQHG</sequence>
<dbReference type="EMBL" id="CP133217">
    <property type="protein sequence ID" value="WML87819.1"/>
    <property type="molecule type" value="Genomic_DNA"/>
</dbReference>
<keyword evidence="4" id="KW-1185">Reference proteome</keyword>
<name>A0AA51R2G9_9GAMM</name>
<feature type="domain" description="Chemoreceptor zinc-binding" evidence="1">
    <location>
        <begin position="14"/>
        <end position="82"/>
    </location>
</feature>
<protein>
    <submittedName>
        <fullName evidence="3">CZB domain-containing protein</fullName>
    </submittedName>
</protein>
<evidence type="ECO:0000313" key="2">
    <source>
        <dbReference type="EMBL" id="MDQ5768292.1"/>
    </source>
</evidence>
<dbReference type="Gene3D" id="1.20.120.30">
    <property type="entry name" value="Aspartate receptor, ligand-binding domain"/>
    <property type="match status" value="1"/>
</dbReference>
<dbReference type="AlphaFoldDB" id="A0AA51R2G9"/>
<dbReference type="Pfam" id="PF13682">
    <property type="entry name" value="CZB"/>
    <property type="match status" value="1"/>
</dbReference>
<dbReference type="Proteomes" id="UP001229862">
    <property type="component" value="Chromosome"/>
</dbReference>
<dbReference type="RefSeq" id="WP_308134348.1">
    <property type="nucleotide sequence ID" value="NZ_CP133197.1"/>
</dbReference>
<accession>A0AA51R2G9</accession>
<evidence type="ECO:0000313" key="4">
    <source>
        <dbReference type="Proteomes" id="UP001223336"/>
    </source>
</evidence>
<dbReference type="InterPro" id="IPR025991">
    <property type="entry name" value="Chemoreceptor_zinc-bind_dom"/>
</dbReference>
<organism evidence="3">
    <name type="scientific">Thiothrix subterranea</name>
    <dbReference type="NCBI Taxonomy" id="2735563"/>
    <lineage>
        <taxon>Bacteria</taxon>
        <taxon>Pseudomonadati</taxon>
        <taxon>Pseudomonadota</taxon>
        <taxon>Gammaproteobacteria</taxon>
        <taxon>Thiotrichales</taxon>
        <taxon>Thiotrichaceae</taxon>
        <taxon>Thiothrix</taxon>
    </lineage>
</organism>
<dbReference type="Proteomes" id="UP001223336">
    <property type="component" value="Unassembled WGS sequence"/>
</dbReference>
<evidence type="ECO:0000259" key="1">
    <source>
        <dbReference type="Pfam" id="PF13682"/>
    </source>
</evidence>
<dbReference type="EMBL" id="JAVFKN010000007">
    <property type="protein sequence ID" value="MDQ5768292.1"/>
    <property type="molecule type" value="Genomic_DNA"/>
</dbReference>